<feature type="non-terminal residue" evidence="2">
    <location>
        <position position="105"/>
    </location>
</feature>
<gene>
    <name evidence="2" type="ORF">OTU49_002880</name>
</gene>
<feature type="region of interest" description="Disordered" evidence="1">
    <location>
        <begin position="1"/>
        <end position="43"/>
    </location>
</feature>
<evidence type="ECO:0000256" key="1">
    <source>
        <dbReference type="SAM" id="MobiDB-lite"/>
    </source>
</evidence>
<organism evidence="2 3">
    <name type="scientific">Cherax quadricarinatus</name>
    <name type="common">Australian red claw crayfish</name>
    <dbReference type="NCBI Taxonomy" id="27406"/>
    <lineage>
        <taxon>Eukaryota</taxon>
        <taxon>Metazoa</taxon>
        <taxon>Ecdysozoa</taxon>
        <taxon>Arthropoda</taxon>
        <taxon>Crustacea</taxon>
        <taxon>Multicrustacea</taxon>
        <taxon>Malacostraca</taxon>
        <taxon>Eumalacostraca</taxon>
        <taxon>Eucarida</taxon>
        <taxon>Decapoda</taxon>
        <taxon>Pleocyemata</taxon>
        <taxon>Astacidea</taxon>
        <taxon>Parastacoidea</taxon>
        <taxon>Parastacidae</taxon>
        <taxon>Cherax</taxon>
    </lineage>
</organism>
<protein>
    <submittedName>
        <fullName evidence="2">Uncharacterized protein</fullName>
    </submittedName>
</protein>
<name>A0AAW0XK40_CHEQU</name>
<evidence type="ECO:0000313" key="3">
    <source>
        <dbReference type="Proteomes" id="UP001445076"/>
    </source>
</evidence>
<sequence>MSQTRSNVPHHPLVGEESPLPGMSPIDSPEGGSPIRGMSPDRLLADLDMESFTSPHDPSLNLLEVPSTNWTRDSGSGSSSLASSTCDLRANLYETTTTPINSGIK</sequence>
<dbReference type="EMBL" id="JARKIK010000033">
    <property type="protein sequence ID" value="KAK8740373.1"/>
    <property type="molecule type" value="Genomic_DNA"/>
</dbReference>
<reference evidence="2 3" key="1">
    <citation type="journal article" date="2024" name="BMC Genomics">
        <title>Genome assembly of redclaw crayfish (Cherax quadricarinatus) provides insights into its immune adaptation and hypoxia tolerance.</title>
        <authorList>
            <person name="Liu Z."/>
            <person name="Zheng J."/>
            <person name="Li H."/>
            <person name="Fang K."/>
            <person name="Wang S."/>
            <person name="He J."/>
            <person name="Zhou D."/>
            <person name="Weng S."/>
            <person name="Chi M."/>
            <person name="Gu Z."/>
            <person name="He J."/>
            <person name="Li F."/>
            <person name="Wang M."/>
        </authorList>
    </citation>
    <scope>NUCLEOTIDE SEQUENCE [LARGE SCALE GENOMIC DNA]</scope>
    <source>
        <strain evidence="2">ZL_2023a</strain>
    </source>
</reference>
<accession>A0AAW0XK40</accession>
<evidence type="ECO:0000313" key="2">
    <source>
        <dbReference type="EMBL" id="KAK8740373.1"/>
    </source>
</evidence>
<keyword evidence="3" id="KW-1185">Reference proteome</keyword>
<dbReference type="Proteomes" id="UP001445076">
    <property type="component" value="Unassembled WGS sequence"/>
</dbReference>
<dbReference type="AlphaFoldDB" id="A0AAW0XK40"/>
<proteinExistence type="predicted"/>
<comment type="caution">
    <text evidence="2">The sequence shown here is derived from an EMBL/GenBank/DDBJ whole genome shotgun (WGS) entry which is preliminary data.</text>
</comment>